<dbReference type="Proteomes" id="UP000287166">
    <property type="component" value="Unassembled WGS sequence"/>
</dbReference>
<accession>A0A401GLJ3</accession>
<feature type="transmembrane region" description="Helical" evidence="2">
    <location>
        <begin position="476"/>
        <end position="499"/>
    </location>
</feature>
<feature type="transmembrane region" description="Helical" evidence="2">
    <location>
        <begin position="332"/>
        <end position="356"/>
    </location>
</feature>
<reference evidence="3 4" key="1">
    <citation type="journal article" date="2018" name="Sci. Rep.">
        <title>Genome sequence of the cauliflower mushroom Sparassis crispa (Hanabiratake) and its association with beneficial usage.</title>
        <authorList>
            <person name="Kiyama R."/>
            <person name="Furutani Y."/>
            <person name="Kawaguchi K."/>
            <person name="Nakanishi T."/>
        </authorList>
    </citation>
    <scope>NUCLEOTIDE SEQUENCE [LARGE SCALE GENOMIC DNA]</scope>
</reference>
<dbReference type="STRING" id="139825.A0A401GLJ3"/>
<dbReference type="AlphaFoldDB" id="A0A401GLJ3"/>
<feature type="transmembrane region" description="Helical" evidence="2">
    <location>
        <begin position="222"/>
        <end position="243"/>
    </location>
</feature>
<evidence type="ECO:0000256" key="2">
    <source>
        <dbReference type="SAM" id="Phobius"/>
    </source>
</evidence>
<dbReference type="InParanoid" id="A0A401GLJ3"/>
<feature type="transmembrane region" description="Helical" evidence="2">
    <location>
        <begin position="400"/>
        <end position="420"/>
    </location>
</feature>
<feature type="transmembrane region" description="Helical" evidence="2">
    <location>
        <begin position="263"/>
        <end position="282"/>
    </location>
</feature>
<feature type="transmembrane region" description="Helical" evidence="2">
    <location>
        <begin position="101"/>
        <end position="122"/>
    </location>
</feature>
<feature type="transmembrane region" description="Helical" evidence="2">
    <location>
        <begin position="302"/>
        <end position="320"/>
    </location>
</feature>
<sequence>MSGSPRSSTSAESLSSGRRSPIGGFDSSAALILEPDVEDTTESHPFDFTSDDETDDDLTEQTDRLLSSSVPPLSSLTVFLYLLSPFLKLGAFLVPDAGLPLRYGIPVLLFFAGLSALTRQIWYMLARYVRRADLEEIVLQTFARDRRKEGTRWLLRQLVRFGVGLLRVLIAALYLRAAVDVLLPLVPATLVIPPRVLLTIILAAVICPICFAPSLGATSVLYASWISVTAYAAWFACTAYAHAKGMLVVNPGSASLGILWEGSSIIAFAFSTSSTIPLYAALKGTIQAAQDRPRRSQSFKLLSVLSIGLAALCIFPLVFFQSPANSPTLPTATLKILTALSNAVALALSLPAVLISSPPLPIPFSIRHATNFPLSRSLLYAIILCLSLLPRSLSGVLSDFLLVLAFLSTYMLPAFIHITLHNFREPLSIIIPPSTPVTAASPFTPEPSSAMSDSRHDELLQRKERTLQRRRLGKRIIWDLGVWLLLVPVSGGGLVWAAGRIVGKF</sequence>
<feature type="transmembrane region" description="Helical" evidence="2">
    <location>
        <begin position="195"/>
        <end position="215"/>
    </location>
</feature>
<evidence type="ECO:0000313" key="4">
    <source>
        <dbReference type="Proteomes" id="UP000287166"/>
    </source>
</evidence>
<proteinExistence type="predicted"/>
<keyword evidence="2" id="KW-1133">Transmembrane helix</keyword>
<feature type="transmembrane region" description="Helical" evidence="2">
    <location>
        <begin position="153"/>
        <end position="175"/>
    </location>
</feature>
<feature type="compositionally biased region" description="Polar residues" evidence="1">
    <location>
        <begin position="1"/>
        <end position="18"/>
    </location>
</feature>
<feature type="transmembrane region" description="Helical" evidence="2">
    <location>
        <begin position="73"/>
        <end position="95"/>
    </location>
</feature>
<keyword evidence="2" id="KW-0812">Transmembrane</keyword>
<dbReference type="EMBL" id="BFAD01000005">
    <property type="protein sequence ID" value="GBE83045.1"/>
    <property type="molecule type" value="Genomic_DNA"/>
</dbReference>
<comment type="caution">
    <text evidence="3">The sequence shown here is derived from an EMBL/GenBank/DDBJ whole genome shotgun (WGS) entry which is preliminary data.</text>
</comment>
<keyword evidence="4" id="KW-1185">Reference proteome</keyword>
<name>A0A401GLJ3_9APHY</name>
<feature type="transmembrane region" description="Helical" evidence="2">
    <location>
        <begin position="377"/>
        <end position="394"/>
    </location>
</feature>
<gene>
    <name evidence="3" type="ORF">SCP_0500890</name>
</gene>
<dbReference type="GeneID" id="38779962"/>
<dbReference type="RefSeq" id="XP_027613958.1">
    <property type="nucleotide sequence ID" value="XM_027758157.1"/>
</dbReference>
<feature type="region of interest" description="Disordered" evidence="1">
    <location>
        <begin position="1"/>
        <end position="57"/>
    </location>
</feature>
<organism evidence="3 4">
    <name type="scientific">Sparassis crispa</name>
    <dbReference type="NCBI Taxonomy" id="139825"/>
    <lineage>
        <taxon>Eukaryota</taxon>
        <taxon>Fungi</taxon>
        <taxon>Dikarya</taxon>
        <taxon>Basidiomycota</taxon>
        <taxon>Agaricomycotina</taxon>
        <taxon>Agaricomycetes</taxon>
        <taxon>Polyporales</taxon>
        <taxon>Sparassidaceae</taxon>
        <taxon>Sparassis</taxon>
    </lineage>
</organism>
<evidence type="ECO:0000313" key="3">
    <source>
        <dbReference type="EMBL" id="GBE83045.1"/>
    </source>
</evidence>
<protein>
    <recommendedName>
        <fullName evidence="5">Amino acid transporter transmembrane domain-containing protein</fullName>
    </recommendedName>
</protein>
<evidence type="ECO:0008006" key="5">
    <source>
        <dbReference type="Google" id="ProtNLM"/>
    </source>
</evidence>
<keyword evidence="2" id="KW-0472">Membrane</keyword>
<evidence type="ECO:0000256" key="1">
    <source>
        <dbReference type="SAM" id="MobiDB-lite"/>
    </source>
</evidence>
<dbReference type="OrthoDB" id="3259324at2759"/>